<dbReference type="Proteomes" id="UP000076625">
    <property type="component" value="Unassembled WGS sequence"/>
</dbReference>
<keyword evidence="12" id="KW-1185">Reference proteome</keyword>
<evidence type="ECO:0000256" key="7">
    <source>
        <dbReference type="RuleBase" id="RU362065"/>
    </source>
</evidence>
<feature type="domain" description="Flagellar hook-associated protein FlgK helical" evidence="10">
    <location>
        <begin position="93"/>
        <end position="322"/>
    </location>
</feature>
<keyword evidence="5 7" id="KW-0964">Secreted</keyword>
<evidence type="ECO:0000259" key="10">
    <source>
        <dbReference type="Pfam" id="PF22638"/>
    </source>
</evidence>
<dbReference type="Pfam" id="PF22638">
    <property type="entry name" value="FlgK_D1"/>
    <property type="match status" value="1"/>
</dbReference>
<dbReference type="GO" id="GO:0005576">
    <property type="term" value="C:extracellular region"/>
    <property type="evidence" value="ECO:0007669"/>
    <property type="project" value="UniProtKB-SubCell"/>
</dbReference>
<name>A0A165F729_9NEIS</name>
<dbReference type="RefSeq" id="WP_066612557.1">
    <property type="nucleotide sequence ID" value="NZ_LQQU01000023.1"/>
</dbReference>
<proteinExistence type="inferred from homology"/>
<dbReference type="PANTHER" id="PTHR30033">
    <property type="entry name" value="FLAGELLAR HOOK-ASSOCIATED PROTEIN 1"/>
    <property type="match status" value="1"/>
</dbReference>
<keyword evidence="11" id="KW-0282">Flagellum</keyword>
<organism evidence="11 12">
    <name type="scientific">Crenobacter luteus</name>
    <dbReference type="NCBI Taxonomy" id="1452487"/>
    <lineage>
        <taxon>Bacteria</taxon>
        <taxon>Pseudomonadati</taxon>
        <taxon>Pseudomonadota</taxon>
        <taxon>Betaproteobacteria</taxon>
        <taxon>Neisseriales</taxon>
        <taxon>Neisseriaceae</taxon>
        <taxon>Crenobacter</taxon>
    </lineage>
</organism>
<evidence type="ECO:0000313" key="12">
    <source>
        <dbReference type="Proteomes" id="UP000076625"/>
    </source>
</evidence>
<dbReference type="InterPro" id="IPR002371">
    <property type="entry name" value="FlgK"/>
</dbReference>
<dbReference type="PRINTS" id="PR01005">
    <property type="entry name" value="FLGHOOKAP1"/>
</dbReference>
<gene>
    <name evidence="7" type="primary">flgK</name>
    <name evidence="11" type="ORF">AVW16_00830</name>
</gene>
<keyword evidence="11" id="KW-0969">Cilium</keyword>
<feature type="signal peptide" evidence="8">
    <location>
        <begin position="1"/>
        <end position="16"/>
    </location>
</feature>
<comment type="caution">
    <text evidence="11">The sequence shown here is derived from an EMBL/GenBank/DDBJ whole genome shotgun (WGS) entry which is preliminary data.</text>
</comment>
<evidence type="ECO:0000256" key="1">
    <source>
        <dbReference type="ARBA" id="ARBA00004365"/>
    </source>
</evidence>
<dbReference type="PANTHER" id="PTHR30033:SF1">
    <property type="entry name" value="FLAGELLAR HOOK-ASSOCIATED PROTEIN 1"/>
    <property type="match status" value="1"/>
</dbReference>
<evidence type="ECO:0000256" key="6">
    <source>
        <dbReference type="ARBA" id="ARBA00023143"/>
    </source>
</evidence>
<feature type="chain" id="PRO_5007857643" description="Flagellar hook-associated protein 1" evidence="8">
    <location>
        <begin position="17"/>
        <end position="458"/>
    </location>
</feature>
<evidence type="ECO:0000259" key="9">
    <source>
        <dbReference type="Pfam" id="PF06429"/>
    </source>
</evidence>
<dbReference type="EMBL" id="LQQU01000023">
    <property type="protein sequence ID" value="KZE31762.1"/>
    <property type="molecule type" value="Genomic_DNA"/>
</dbReference>
<dbReference type="GO" id="GO:0044780">
    <property type="term" value="P:bacterial-type flagellum assembly"/>
    <property type="evidence" value="ECO:0007669"/>
    <property type="project" value="InterPro"/>
</dbReference>
<dbReference type="NCBIfam" id="TIGR02492">
    <property type="entry name" value="flgK_ends"/>
    <property type="match status" value="1"/>
</dbReference>
<reference evidence="12" key="1">
    <citation type="submission" date="2016-01" db="EMBL/GenBank/DDBJ databases">
        <title>Draft genome of Chromobacterium sp. F49.</title>
        <authorList>
            <person name="Hong K.W."/>
        </authorList>
    </citation>
    <scope>NUCLEOTIDE SEQUENCE [LARGE SCALE GENOMIC DNA]</scope>
    <source>
        <strain evidence="12">CN10</strain>
    </source>
</reference>
<dbReference type="InterPro" id="IPR053927">
    <property type="entry name" value="FlgK_helical"/>
</dbReference>
<keyword evidence="6 7" id="KW-0975">Bacterial flagellum</keyword>
<evidence type="ECO:0000256" key="8">
    <source>
        <dbReference type="SAM" id="SignalP"/>
    </source>
</evidence>
<evidence type="ECO:0000256" key="2">
    <source>
        <dbReference type="ARBA" id="ARBA00004613"/>
    </source>
</evidence>
<dbReference type="GO" id="GO:0009424">
    <property type="term" value="C:bacterial-type flagellum hook"/>
    <property type="evidence" value="ECO:0007669"/>
    <property type="project" value="UniProtKB-UniRule"/>
</dbReference>
<comment type="similarity">
    <text evidence="3 7">Belongs to the flagella basal body rod proteins family.</text>
</comment>
<evidence type="ECO:0000256" key="5">
    <source>
        <dbReference type="ARBA" id="ARBA00022525"/>
    </source>
</evidence>
<dbReference type="STRING" id="1452487.AVW16_00830"/>
<keyword evidence="8" id="KW-0732">Signal</keyword>
<comment type="subcellular location">
    <subcellularLocation>
        <location evidence="1 7">Bacterial flagellum</location>
    </subcellularLocation>
    <subcellularLocation>
        <location evidence="2 7">Secreted</location>
    </subcellularLocation>
</comment>
<feature type="domain" description="Flagellar basal-body/hook protein C-terminal" evidence="9">
    <location>
        <begin position="413"/>
        <end position="455"/>
    </location>
</feature>
<evidence type="ECO:0000256" key="4">
    <source>
        <dbReference type="ARBA" id="ARBA00016244"/>
    </source>
</evidence>
<accession>A0A165F729</accession>
<protein>
    <recommendedName>
        <fullName evidence="4 7">Flagellar hook-associated protein 1</fullName>
        <shortName evidence="7">HAP1</shortName>
    </recommendedName>
</protein>
<sequence length="458" mass="47417">MSMIHNALSGALAAQAALGTASQNLSNAMTPGYSRQGVVLSTRSPSPGGGRLAVGSGVDVSAIRRFSDDYKNLQLWQAASSRGEMAAAQPYYAQLERVMGSGGTSLSAGLDAFYAALNAASVEPTSVPLRQQIISEADALARRFNSLDRVYASQQAAINEQRGATLQQINTLTRTIAELNGKVAAAEAGGLNVSGLLDERDRQIDALAELVDVRVTGQPDGGKTVALPGGQPLVVGDAAATLAAKTLPDGSQALTLAFAKESFTLPNDRVGGQLGGLNAYEQQVLRPMKASVATLAEELAGRVNAVLGTGFALDGTAGGALFVFDAAAADGMLRVSGVKAEALGLSGDPDKPGNNDRLLELIDLKNQTVALGPLGTVTLGDAYAQLAGRLAILSAQNQAGLDTAETVRVEAEQNWQSTSGVNRDEEAIKLVEFQKMYQANMKVIAIANALFDSTLAAF</sequence>
<keyword evidence="11" id="KW-0966">Cell projection</keyword>
<dbReference type="OrthoDB" id="9802553at2"/>
<dbReference type="AlphaFoldDB" id="A0A165F729"/>
<dbReference type="SUPFAM" id="SSF64518">
    <property type="entry name" value="Phase 1 flagellin"/>
    <property type="match status" value="1"/>
</dbReference>
<dbReference type="Pfam" id="PF06429">
    <property type="entry name" value="Flg_bbr_C"/>
    <property type="match status" value="1"/>
</dbReference>
<evidence type="ECO:0000313" key="11">
    <source>
        <dbReference type="EMBL" id="KZE31762.1"/>
    </source>
</evidence>
<dbReference type="InterPro" id="IPR010930">
    <property type="entry name" value="Flg_bb/hook_C_dom"/>
</dbReference>
<dbReference type="GO" id="GO:0005198">
    <property type="term" value="F:structural molecule activity"/>
    <property type="evidence" value="ECO:0007669"/>
    <property type="project" value="UniProtKB-UniRule"/>
</dbReference>
<evidence type="ECO:0000256" key="3">
    <source>
        <dbReference type="ARBA" id="ARBA00009677"/>
    </source>
</evidence>